<feature type="domain" description="Calponin-homology (CH)" evidence="5">
    <location>
        <begin position="40"/>
        <end position="144"/>
    </location>
</feature>
<dbReference type="InterPro" id="IPR001589">
    <property type="entry name" value="Actinin_actin-bd_CS"/>
</dbReference>
<dbReference type="SUPFAM" id="SSF81296">
    <property type="entry name" value="E set domains"/>
    <property type="match status" value="3"/>
</dbReference>
<sequence length="590" mass="66537">MESEKQGDLGFSHIGLKARSPEGHAARAMNIKGDEFIWIEIQEKTFTNWVNEQLKPVNLIVHDLRTDFCDGLKLLALIEILQKKKLKKIRKPINQHQYLENVQTALNAMAADNIKLVNIGNTDIVEGNLKLILGLIWSLILRYQIGRTNFPPRKLMLAWLQSTLPDLNITNFTRDWNNGIALSALIDYCEPGLISKWKSLNPEERERNCSTAMQIAKEEFNIPILLNPEDIASPNLDELSGMTYLSYFMKENSPGYKSTLNWVQKKLPDLNIQNFTTDWNDGLALCALVHSLGASIPGYSHLSQERSAWEKNLKFGMNGGKYLGVEPLLTAREMADPEVEYLGTMAYISRFQWIRPRKRPSEKISIMGIDLNTVHINKPAHFKINILDEMVDSKKIKAEVKSSSGKIDCRLSLNRTGGTGTFIPVETGMHEINSNGDAEGSVLVEAISPTGRRLPCNVSEKDGVYTATFTPDQIGEWKISVTYSREHIEGSPFTCYVFDPSQVKVKGLEQLVKGEPSTFLCDASDAGWGKVNIDVQYNKRNLPLMVDERGNGISWVTFTPSQDGKYRIYVTFNDMHIKVFGSEFKIISLN</sequence>
<dbReference type="PANTHER" id="PTHR38537">
    <property type="entry name" value="JITTERBUG, ISOFORM N"/>
    <property type="match status" value="1"/>
</dbReference>
<gene>
    <name evidence="7" type="primary">LOC111085450</name>
</gene>
<dbReference type="RefSeq" id="XP_022239771.1">
    <property type="nucleotide sequence ID" value="XM_022384063.1"/>
</dbReference>
<accession>A0ABM1S816</accession>
<evidence type="ECO:0000256" key="2">
    <source>
        <dbReference type="ARBA" id="ARBA00022737"/>
    </source>
</evidence>
<keyword evidence="2" id="KW-0677">Repeat</keyword>
<dbReference type="Proteomes" id="UP000694941">
    <property type="component" value="Unplaced"/>
</dbReference>
<dbReference type="CDD" id="cd21185">
    <property type="entry name" value="CH_jitterbug-like_rpt3"/>
    <property type="match status" value="1"/>
</dbReference>
<organism evidence="6 7">
    <name type="scientific">Limulus polyphemus</name>
    <name type="common">Atlantic horseshoe crab</name>
    <dbReference type="NCBI Taxonomy" id="6850"/>
    <lineage>
        <taxon>Eukaryota</taxon>
        <taxon>Metazoa</taxon>
        <taxon>Ecdysozoa</taxon>
        <taxon>Arthropoda</taxon>
        <taxon>Chelicerata</taxon>
        <taxon>Merostomata</taxon>
        <taxon>Xiphosura</taxon>
        <taxon>Limulidae</taxon>
        <taxon>Limulus</taxon>
    </lineage>
</organism>
<dbReference type="SUPFAM" id="SSF47576">
    <property type="entry name" value="Calponin-homology domain, CH-domain"/>
    <property type="match status" value="2"/>
</dbReference>
<evidence type="ECO:0000259" key="5">
    <source>
        <dbReference type="PROSITE" id="PS50021"/>
    </source>
</evidence>
<dbReference type="Pfam" id="PF00630">
    <property type="entry name" value="Filamin"/>
    <property type="match status" value="2"/>
</dbReference>
<evidence type="ECO:0000313" key="6">
    <source>
        <dbReference type="Proteomes" id="UP000694941"/>
    </source>
</evidence>
<dbReference type="PROSITE" id="PS50194">
    <property type="entry name" value="FILAMIN_REPEAT"/>
    <property type="match status" value="2"/>
</dbReference>
<dbReference type="InterPro" id="IPR017868">
    <property type="entry name" value="Filamin/ABP280_repeat-like"/>
</dbReference>
<evidence type="ECO:0000313" key="7">
    <source>
        <dbReference type="RefSeq" id="XP_022239771.1"/>
    </source>
</evidence>
<dbReference type="PROSITE" id="PS50021">
    <property type="entry name" value="CH"/>
    <property type="match status" value="2"/>
</dbReference>
<protein>
    <submittedName>
        <fullName evidence="7">Filamin-B-like</fullName>
    </submittedName>
</protein>
<dbReference type="PROSITE" id="PS00020">
    <property type="entry name" value="ACTININ_2"/>
    <property type="match status" value="1"/>
</dbReference>
<dbReference type="InterPro" id="IPR001298">
    <property type="entry name" value="Filamin/ABP280_rpt"/>
</dbReference>
<evidence type="ECO:0000256" key="4">
    <source>
        <dbReference type="PROSITE-ProRule" id="PRU00087"/>
    </source>
</evidence>
<dbReference type="Pfam" id="PF00307">
    <property type="entry name" value="CH"/>
    <property type="match status" value="3"/>
</dbReference>
<dbReference type="InterPro" id="IPR036872">
    <property type="entry name" value="CH_dom_sf"/>
</dbReference>
<keyword evidence="6" id="KW-1185">Reference proteome</keyword>
<dbReference type="InterPro" id="IPR013783">
    <property type="entry name" value="Ig-like_fold"/>
</dbReference>
<evidence type="ECO:0000256" key="3">
    <source>
        <dbReference type="ARBA" id="ARBA00023203"/>
    </source>
</evidence>
<feature type="repeat" description="Filamin" evidence="4">
    <location>
        <begin position="388"/>
        <end position="497"/>
    </location>
</feature>
<reference evidence="7" key="1">
    <citation type="submission" date="2025-08" db="UniProtKB">
        <authorList>
            <consortium name="RefSeq"/>
        </authorList>
    </citation>
    <scope>IDENTIFICATION</scope>
    <source>
        <tissue evidence="7">Muscle</tissue>
    </source>
</reference>
<name>A0ABM1S816_LIMPO</name>
<dbReference type="InterPro" id="IPR001715">
    <property type="entry name" value="CH_dom"/>
</dbReference>
<evidence type="ECO:0000256" key="1">
    <source>
        <dbReference type="ARBA" id="ARBA00009238"/>
    </source>
</evidence>
<dbReference type="PANTHER" id="PTHR38537:SF13">
    <property type="entry name" value="JITTERBUG, ISOFORM N"/>
    <property type="match status" value="1"/>
</dbReference>
<comment type="similarity">
    <text evidence="1">Belongs to the filamin family.</text>
</comment>
<feature type="domain" description="Calponin-homology (CH)" evidence="5">
    <location>
        <begin position="150"/>
        <end position="253"/>
    </location>
</feature>
<dbReference type="InterPro" id="IPR044801">
    <property type="entry name" value="Filamin"/>
</dbReference>
<dbReference type="GeneID" id="111085450"/>
<dbReference type="Gene3D" id="2.60.40.10">
    <property type="entry name" value="Immunoglobulins"/>
    <property type="match status" value="3"/>
</dbReference>
<proteinExistence type="inferred from homology"/>
<dbReference type="SMART" id="SM00033">
    <property type="entry name" value="CH"/>
    <property type="match status" value="3"/>
</dbReference>
<dbReference type="SMART" id="SM00557">
    <property type="entry name" value="IG_FLMN"/>
    <property type="match status" value="2"/>
</dbReference>
<keyword evidence="3" id="KW-0009">Actin-binding</keyword>
<dbReference type="InterPro" id="IPR014756">
    <property type="entry name" value="Ig_E-set"/>
</dbReference>
<dbReference type="PROSITE" id="PS00019">
    <property type="entry name" value="ACTININ_1"/>
    <property type="match status" value="1"/>
</dbReference>
<dbReference type="Gene3D" id="1.10.418.10">
    <property type="entry name" value="Calponin-like domain"/>
    <property type="match status" value="3"/>
</dbReference>
<feature type="repeat" description="Filamin" evidence="4">
    <location>
        <begin position="507"/>
        <end position="588"/>
    </location>
</feature>
<dbReference type="CDD" id="cd21227">
    <property type="entry name" value="CH_jitterbug-like_rpt1"/>
    <property type="match status" value="1"/>
</dbReference>